<comment type="catalytic activity">
    <reaction evidence="9 10">
        <text>L-cysteinyl-[protein] + hexadecanoyl-CoA = S-hexadecanoyl-L-cysteinyl-[protein] + CoA</text>
        <dbReference type="Rhea" id="RHEA:36683"/>
        <dbReference type="Rhea" id="RHEA-COMP:10131"/>
        <dbReference type="Rhea" id="RHEA-COMP:11032"/>
        <dbReference type="ChEBI" id="CHEBI:29950"/>
        <dbReference type="ChEBI" id="CHEBI:57287"/>
        <dbReference type="ChEBI" id="CHEBI:57379"/>
        <dbReference type="ChEBI" id="CHEBI:74151"/>
        <dbReference type="EC" id="2.3.1.225"/>
    </reaction>
</comment>
<dbReference type="AlphaFoldDB" id="A0A8H7Q2C7"/>
<evidence type="ECO:0000256" key="1">
    <source>
        <dbReference type="ARBA" id="ARBA00004141"/>
    </source>
</evidence>
<dbReference type="PROSITE" id="PS50216">
    <property type="entry name" value="DHHC"/>
    <property type="match status" value="1"/>
</dbReference>
<dbReference type="InterPro" id="IPR039859">
    <property type="entry name" value="PFA4/ZDH16/20/ERF2-like"/>
</dbReference>
<evidence type="ECO:0000256" key="7">
    <source>
        <dbReference type="ARBA" id="ARBA00023288"/>
    </source>
</evidence>
<feature type="domain" description="Palmitoyltransferase DHHC" evidence="11">
    <location>
        <begin position="142"/>
        <end position="276"/>
    </location>
</feature>
<protein>
    <recommendedName>
        <fullName evidence="10">Palmitoyltransferase</fullName>
        <ecNumber evidence="10">2.3.1.225</ecNumber>
    </recommendedName>
</protein>
<evidence type="ECO:0000256" key="9">
    <source>
        <dbReference type="ARBA" id="ARBA00048048"/>
    </source>
</evidence>
<evidence type="ECO:0000256" key="6">
    <source>
        <dbReference type="ARBA" id="ARBA00023139"/>
    </source>
</evidence>
<evidence type="ECO:0000256" key="5">
    <source>
        <dbReference type="ARBA" id="ARBA00023136"/>
    </source>
</evidence>
<dbReference type="GO" id="GO:0019706">
    <property type="term" value="F:protein-cysteine S-palmitoyltransferase activity"/>
    <property type="evidence" value="ECO:0007669"/>
    <property type="project" value="UniProtKB-EC"/>
</dbReference>
<evidence type="ECO:0000256" key="10">
    <source>
        <dbReference type="RuleBase" id="RU079119"/>
    </source>
</evidence>
<keyword evidence="5 10" id="KW-0472">Membrane</keyword>
<comment type="domain">
    <text evidence="10">The DHHC domain is required for palmitoyltransferase activity.</text>
</comment>
<keyword evidence="7" id="KW-0449">Lipoprotein</keyword>
<dbReference type="OrthoDB" id="9909019at2759"/>
<keyword evidence="4 10" id="KW-1133">Transmembrane helix</keyword>
<feature type="transmembrane region" description="Helical" evidence="10">
    <location>
        <begin position="230"/>
        <end position="255"/>
    </location>
</feature>
<evidence type="ECO:0000313" key="12">
    <source>
        <dbReference type="EMBL" id="KAG2183769.1"/>
    </source>
</evidence>
<sequence length="365" mass="42751">MVHIVDRAINRIGPVFIAIALALLAMCVLCYYLVIFPYNHQWFEAGIFGKMYIATMFGWSMYMVYCIFFHYYMAIVTPPGNVLDRAPSDPRLRHAAEDRDPSYAEPLHQVLIMRTYNLTTLFKEDSEASIREVLLELEEYSVYPKTCHLPKPERAHHCSVCNACVLKFDHHCPWIHNCVGHNNHRYFVLFMTYMVISAFYFVAVSWQPFIITLDFINTEWPYYYPRPMVAFSYILAICMGLAICAHILSGLLAGLCGWHYYLLMTGQTTVEFYNNQYEKGLYKSQGEIFVSMYDFGWKENFKMFFNVNDTNPWWTILIPSPMPPRGNGKVYEKSQEFKLLPPSRQQQYYDVQSEYADLEDGIKDV</sequence>
<dbReference type="InterPro" id="IPR001594">
    <property type="entry name" value="Palmitoyltrfase_DHHC"/>
</dbReference>
<dbReference type="GO" id="GO:0016020">
    <property type="term" value="C:membrane"/>
    <property type="evidence" value="ECO:0007669"/>
    <property type="project" value="UniProtKB-SubCell"/>
</dbReference>
<comment type="caution">
    <text evidence="12">The sequence shown here is derived from an EMBL/GenBank/DDBJ whole genome shotgun (WGS) entry which is preliminary data.</text>
</comment>
<keyword evidence="8 10" id="KW-0012">Acyltransferase</keyword>
<feature type="transmembrane region" description="Helical" evidence="10">
    <location>
        <begin position="12"/>
        <end position="35"/>
    </location>
</feature>
<organism evidence="12 13">
    <name type="scientific">Mortierella isabellina</name>
    <name type="common">Filamentous fungus</name>
    <name type="synonym">Umbelopsis isabellina</name>
    <dbReference type="NCBI Taxonomy" id="91625"/>
    <lineage>
        <taxon>Eukaryota</taxon>
        <taxon>Fungi</taxon>
        <taxon>Fungi incertae sedis</taxon>
        <taxon>Mucoromycota</taxon>
        <taxon>Mucoromycotina</taxon>
        <taxon>Umbelopsidomycetes</taxon>
        <taxon>Umbelopsidales</taxon>
        <taxon>Umbelopsidaceae</taxon>
        <taxon>Umbelopsis</taxon>
    </lineage>
</organism>
<dbReference type="EC" id="2.3.1.225" evidence="10"/>
<evidence type="ECO:0000256" key="2">
    <source>
        <dbReference type="ARBA" id="ARBA00022679"/>
    </source>
</evidence>
<name>A0A8H7Q2C7_MORIS</name>
<dbReference type="Pfam" id="PF01529">
    <property type="entry name" value="DHHC"/>
    <property type="match status" value="1"/>
</dbReference>
<accession>A0A8H7Q2C7</accession>
<reference evidence="12" key="1">
    <citation type="submission" date="2020-12" db="EMBL/GenBank/DDBJ databases">
        <title>Metabolic potential, ecology and presence of endohyphal bacteria is reflected in genomic diversity of Mucoromycotina.</title>
        <authorList>
            <person name="Muszewska A."/>
            <person name="Okrasinska A."/>
            <person name="Steczkiewicz K."/>
            <person name="Drgas O."/>
            <person name="Orlowska M."/>
            <person name="Perlinska-Lenart U."/>
            <person name="Aleksandrzak-Piekarczyk T."/>
            <person name="Szatraj K."/>
            <person name="Zielenkiewicz U."/>
            <person name="Pilsyk S."/>
            <person name="Malc E."/>
            <person name="Mieczkowski P."/>
            <person name="Kruszewska J.S."/>
            <person name="Biernat P."/>
            <person name="Pawlowska J."/>
        </authorList>
    </citation>
    <scope>NUCLEOTIDE SEQUENCE</scope>
    <source>
        <strain evidence="12">WA0000067209</strain>
    </source>
</reference>
<evidence type="ECO:0000256" key="8">
    <source>
        <dbReference type="ARBA" id="ARBA00023315"/>
    </source>
</evidence>
<evidence type="ECO:0000313" key="13">
    <source>
        <dbReference type="Proteomes" id="UP000654370"/>
    </source>
</evidence>
<dbReference type="Proteomes" id="UP000654370">
    <property type="component" value="Unassembled WGS sequence"/>
</dbReference>
<evidence type="ECO:0000256" key="3">
    <source>
        <dbReference type="ARBA" id="ARBA00022692"/>
    </source>
</evidence>
<dbReference type="PANTHER" id="PTHR12246">
    <property type="entry name" value="PALMITOYLTRANSFERASE ZDHHC16"/>
    <property type="match status" value="1"/>
</dbReference>
<proteinExistence type="inferred from homology"/>
<evidence type="ECO:0000256" key="4">
    <source>
        <dbReference type="ARBA" id="ARBA00022989"/>
    </source>
</evidence>
<keyword evidence="6" id="KW-0564">Palmitate</keyword>
<keyword evidence="13" id="KW-1185">Reference proteome</keyword>
<gene>
    <name evidence="12" type="ORF">INT43_006780</name>
</gene>
<keyword evidence="3 10" id="KW-0812">Transmembrane</keyword>
<dbReference type="EMBL" id="JAEPQZ010000003">
    <property type="protein sequence ID" value="KAG2183769.1"/>
    <property type="molecule type" value="Genomic_DNA"/>
</dbReference>
<evidence type="ECO:0000259" key="11">
    <source>
        <dbReference type="Pfam" id="PF01529"/>
    </source>
</evidence>
<comment type="similarity">
    <text evidence="10">Belongs to the DHHC palmitoyltransferase family.</text>
</comment>
<comment type="subcellular location">
    <subcellularLocation>
        <location evidence="1">Membrane</location>
        <topology evidence="1">Multi-pass membrane protein</topology>
    </subcellularLocation>
</comment>
<feature type="transmembrane region" description="Helical" evidence="10">
    <location>
        <begin position="47"/>
        <end position="68"/>
    </location>
</feature>
<keyword evidence="2 10" id="KW-0808">Transferase</keyword>
<feature type="transmembrane region" description="Helical" evidence="10">
    <location>
        <begin position="186"/>
        <end position="210"/>
    </location>
</feature>